<dbReference type="InterPro" id="IPR003347">
    <property type="entry name" value="JmjC_dom"/>
</dbReference>
<dbReference type="EMBL" id="SELW01000541">
    <property type="protein sequence ID" value="TID22574.1"/>
    <property type="molecule type" value="Genomic_DNA"/>
</dbReference>
<dbReference type="PANTHER" id="PTHR12461">
    <property type="entry name" value="HYPOXIA-INDUCIBLE FACTOR 1 ALPHA INHIBITOR-RELATED"/>
    <property type="match status" value="1"/>
</dbReference>
<dbReference type="PROSITE" id="PS51184">
    <property type="entry name" value="JMJC"/>
    <property type="match status" value="1"/>
</dbReference>
<dbReference type="InterPro" id="IPR041667">
    <property type="entry name" value="Cupin_8"/>
</dbReference>
<dbReference type="PANTHER" id="PTHR12461:SF100">
    <property type="entry name" value="JMJC DOMAIN-CONTAINING PROTEIN 4"/>
    <property type="match status" value="1"/>
</dbReference>
<evidence type="ECO:0000313" key="2">
    <source>
        <dbReference type="EMBL" id="TID22574.1"/>
    </source>
</evidence>
<comment type="caution">
    <text evidence="2">The sequence shown here is derived from an EMBL/GenBank/DDBJ whole genome shotgun (WGS) entry which is preliminary data.</text>
</comment>
<gene>
    <name evidence="2" type="ORF">CANINC_003349</name>
</gene>
<feature type="domain" description="JmjC" evidence="1">
    <location>
        <begin position="247"/>
        <end position="467"/>
    </location>
</feature>
<dbReference type="AlphaFoldDB" id="A0A4T0WZ47"/>
<reference evidence="2 3" key="1">
    <citation type="journal article" date="2019" name="Front. Genet.">
        <title>Whole-Genome Sequencing of the Opportunistic Yeast Pathogen Candida inconspicua Uncovers Its Hybrid Origin.</title>
        <authorList>
            <person name="Mixao V."/>
            <person name="Hansen A.P."/>
            <person name="Saus E."/>
            <person name="Boekhout T."/>
            <person name="Lass-Florl C."/>
            <person name="Gabaldon T."/>
        </authorList>
    </citation>
    <scope>NUCLEOTIDE SEQUENCE [LARGE SCALE GENOMIC DNA]</scope>
    <source>
        <strain evidence="2 3">CBS 180</strain>
    </source>
</reference>
<protein>
    <recommendedName>
        <fullName evidence="1">JmjC domain-containing protein</fullName>
    </recommendedName>
</protein>
<dbReference type="Gene3D" id="2.60.120.650">
    <property type="entry name" value="Cupin"/>
    <property type="match status" value="1"/>
</dbReference>
<dbReference type="SUPFAM" id="SSF51197">
    <property type="entry name" value="Clavaminate synthase-like"/>
    <property type="match status" value="1"/>
</dbReference>
<dbReference type="Pfam" id="PF13621">
    <property type="entry name" value="Cupin_8"/>
    <property type="match status" value="1"/>
</dbReference>
<evidence type="ECO:0000313" key="3">
    <source>
        <dbReference type="Proteomes" id="UP000307173"/>
    </source>
</evidence>
<dbReference type="OrthoDB" id="415358at2759"/>
<name>A0A4T0WZ47_9ASCO</name>
<organism evidence="2 3">
    <name type="scientific">Pichia inconspicua</name>
    <dbReference type="NCBI Taxonomy" id="52247"/>
    <lineage>
        <taxon>Eukaryota</taxon>
        <taxon>Fungi</taxon>
        <taxon>Dikarya</taxon>
        <taxon>Ascomycota</taxon>
        <taxon>Saccharomycotina</taxon>
        <taxon>Pichiomycetes</taxon>
        <taxon>Pichiales</taxon>
        <taxon>Pichiaceae</taxon>
        <taxon>Pichia</taxon>
    </lineage>
</organism>
<evidence type="ECO:0000259" key="1">
    <source>
        <dbReference type="PROSITE" id="PS51184"/>
    </source>
</evidence>
<dbReference type="Proteomes" id="UP000307173">
    <property type="component" value="Unassembled WGS sequence"/>
</dbReference>
<sequence>MTQSKKKGKYETYGGYKLDVSNSNIVDVVDLSDAKVTKEWFYTNYINLRKPAVLKNSEKKPEFLRMDINNFKISNLLNTITDSDQSEKLQVEEINNGGFGSGKRRLKMSLTDFVHRIRNGESLYLTTQYEENESYLGTLDELNDDSEIDDDDEEVGEGFGKFEGFDSESSVDNEFADIDEKDDYDENDQELEQALANEIGSSDALMIYQPPLDRLIPSKSKLLPPVISTLFEPLVPQQINLWCGRTPSQTHQLQVVKKSGHIVDVNRGLPVPNATSTGLHHDHADNLYILVQGQKRFTLFSPDFANKLYTVGDIRHIYDTGVIDYIKNDKAPTWRNVRADGTCISTDNDDSFQDKVDKIDDNEEKSDPPSFCEIPPVLLHLNEVEGEERLLLEKYCEEKFPEFSPIKYSAAQVALSDGDLLYLPAGWFHEVTSFGDEANSNIHTAINYWFIPPDGPSIEKPYTDHSYRIEFDEAFEDL</sequence>
<accession>A0A4T0WZ47</accession>
<dbReference type="STRING" id="52247.A0A4T0WZ47"/>
<proteinExistence type="predicted"/>
<keyword evidence="3" id="KW-1185">Reference proteome</keyword>